<dbReference type="InterPro" id="IPR040079">
    <property type="entry name" value="Glutathione_S-Trfase"/>
</dbReference>
<dbReference type="InterPro" id="IPR036282">
    <property type="entry name" value="Glutathione-S-Trfase_C_sf"/>
</dbReference>
<organism evidence="4 5">
    <name type="scientific">Afipia carboxydohydrogena</name>
    <name type="common">Pseudomonas carboxydohydrogena</name>
    <dbReference type="NCBI Taxonomy" id="290"/>
    <lineage>
        <taxon>Bacteria</taxon>
        <taxon>Pseudomonadati</taxon>
        <taxon>Pseudomonadota</taxon>
        <taxon>Alphaproteobacteria</taxon>
        <taxon>Hyphomicrobiales</taxon>
        <taxon>Nitrobacteraceae</taxon>
        <taxon>Afipia</taxon>
    </lineage>
</organism>
<dbReference type="PROSITE" id="PS50405">
    <property type="entry name" value="GST_CTER"/>
    <property type="match status" value="1"/>
</dbReference>
<comment type="similarity">
    <text evidence="1">Belongs to the GST superfamily.</text>
</comment>
<evidence type="ECO:0000259" key="3">
    <source>
        <dbReference type="PROSITE" id="PS50405"/>
    </source>
</evidence>
<dbReference type="Pfam" id="PF02798">
    <property type="entry name" value="GST_N"/>
    <property type="match status" value="1"/>
</dbReference>
<evidence type="ECO:0000313" key="4">
    <source>
        <dbReference type="EMBL" id="WEF50978.1"/>
    </source>
</evidence>
<proteinExistence type="inferred from homology"/>
<dbReference type="PANTHER" id="PTHR44051">
    <property type="entry name" value="GLUTATHIONE S-TRANSFERASE-RELATED"/>
    <property type="match status" value="1"/>
</dbReference>
<dbReference type="SUPFAM" id="SSF52833">
    <property type="entry name" value="Thioredoxin-like"/>
    <property type="match status" value="1"/>
</dbReference>
<dbReference type="Proteomes" id="UP001213907">
    <property type="component" value="Chromosome"/>
</dbReference>
<dbReference type="Pfam" id="PF00043">
    <property type="entry name" value="GST_C"/>
    <property type="match status" value="1"/>
</dbReference>
<dbReference type="Gene3D" id="3.40.30.10">
    <property type="entry name" value="Glutaredoxin"/>
    <property type="match status" value="1"/>
</dbReference>
<name>A0ABY8BLW0_AFICR</name>
<dbReference type="CDD" id="cd03057">
    <property type="entry name" value="GST_N_Beta"/>
    <property type="match status" value="1"/>
</dbReference>
<dbReference type="SFLD" id="SFLDS00019">
    <property type="entry name" value="Glutathione_Transferase_(cytos"/>
    <property type="match status" value="1"/>
</dbReference>
<dbReference type="InterPro" id="IPR004045">
    <property type="entry name" value="Glutathione_S-Trfase_N"/>
</dbReference>
<dbReference type="RefSeq" id="WP_275246599.1">
    <property type="nucleotide sequence ID" value="NZ_BAABDX010000001.1"/>
</dbReference>
<feature type="domain" description="GST N-terminal" evidence="2">
    <location>
        <begin position="1"/>
        <end position="80"/>
    </location>
</feature>
<gene>
    <name evidence="4" type="ORF">AFIC_002537</name>
</gene>
<protein>
    <submittedName>
        <fullName evidence="4">Glutathione S-transferase family protein</fullName>
    </submittedName>
</protein>
<evidence type="ECO:0000256" key="1">
    <source>
        <dbReference type="RuleBase" id="RU003494"/>
    </source>
</evidence>
<accession>A0ABY8BLW0</accession>
<dbReference type="PROSITE" id="PS50404">
    <property type="entry name" value="GST_NTER"/>
    <property type="match status" value="1"/>
</dbReference>
<dbReference type="PANTHER" id="PTHR44051:SF8">
    <property type="entry name" value="GLUTATHIONE S-TRANSFERASE GSTA"/>
    <property type="match status" value="1"/>
</dbReference>
<dbReference type="InterPro" id="IPR036249">
    <property type="entry name" value="Thioredoxin-like_sf"/>
</dbReference>
<dbReference type="EMBL" id="CP113162">
    <property type="protein sequence ID" value="WEF50978.1"/>
    <property type="molecule type" value="Genomic_DNA"/>
</dbReference>
<sequence length="208" mass="23395">MLKFYYAPDTVSLASHVALEEAGGEYNAQLVDFKINEQRSPEFLKVNPKGRVPALVTDEGILTETPPILYYICRKFPNAGLMGECERSSFTLAEMQSFHSFLATSVHVAFAHIFRPARYGEGDAAAAAMREKSGPSIHAFFDMIEEKLADGRPFVHGERFTITDPYLLVFSRWIDRAKLGPIDRFPFIAAHRRRIEARPSTQKILALG</sequence>
<dbReference type="SFLD" id="SFLDG00358">
    <property type="entry name" value="Main_(cytGST)"/>
    <property type="match status" value="1"/>
</dbReference>
<feature type="domain" description="GST C-terminal" evidence="3">
    <location>
        <begin position="88"/>
        <end position="208"/>
    </location>
</feature>
<keyword evidence="5" id="KW-1185">Reference proteome</keyword>
<dbReference type="SUPFAM" id="SSF47616">
    <property type="entry name" value="GST C-terminal domain-like"/>
    <property type="match status" value="1"/>
</dbReference>
<dbReference type="InterPro" id="IPR010987">
    <property type="entry name" value="Glutathione-S-Trfase_C-like"/>
</dbReference>
<dbReference type="CDD" id="cd03188">
    <property type="entry name" value="GST_C_Beta"/>
    <property type="match status" value="1"/>
</dbReference>
<evidence type="ECO:0000313" key="5">
    <source>
        <dbReference type="Proteomes" id="UP001213907"/>
    </source>
</evidence>
<dbReference type="Gene3D" id="1.20.1050.10">
    <property type="match status" value="1"/>
</dbReference>
<dbReference type="SFLD" id="SFLDG01150">
    <property type="entry name" value="Main.1:_Beta-like"/>
    <property type="match status" value="1"/>
</dbReference>
<evidence type="ECO:0000259" key="2">
    <source>
        <dbReference type="PROSITE" id="PS50404"/>
    </source>
</evidence>
<dbReference type="InterPro" id="IPR004046">
    <property type="entry name" value="GST_C"/>
</dbReference>
<reference evidence="4 5" key="1">
    <citation type="submission" date="2022-11" db="EMBL/GenBank/DDBJ databases">
        <authorList>
            <person name="Siebert D."/>
            <person name="Busche T."/>
            <person name="Saydam E."/>
            <person name="Kalinowski J."/>
            <person name="Ruckert C."/>
            <person name="Blombach B."/>
        </authorList>
    </citation>
    <scope>NUCLEOTIDE SEQUENCE [LARGE SCALE GENOMIC DNA]</scope>
    <source>
        <strain evidence="4 5">DSM 1083</strain>
    </source>
</reference>